<dbReference type="RefSeq" id="WP_105680648.1">
    <property type="nucleotide sequence ID" value="NZ_JBBGZD010000001.1"/>
</dbReference>
<dbReference type="InterPro" id="IPR053182">
    <property type="entry name" value="YobU-like_regulator"/>
</dbReference>
<dbReference type="Proteomes" id="UP000238534">
    <property type="component" value="Unassembled WGS sequence"/>
</dbReference>
<name>A0A2S9CZL7_CHRCI</name>
<sequence>MNNVKVEPFKVIGISVRTTNENGQAGKDIPVLWEKMISEDILNAIPNKVDRTIYSIYTDYEKDHTRPYTTVLGCKVENLDTIPEGMVGYSFEGGAYVKFTAKGDLSKDLVINEWMEIWQMDLGRIFTADFEIYGEKAQNPSDAEVDILIAVK</sequence>
<dbReference type="OrthoDB" id="9801008at2"/>
<dbReference type="InterPro" id="IPR010499">
    <property type="entry name" value="AraC_E-bd"/>
</dbReference>
<dbReference type="EMBL" id="PCPH01000001">
    <property type="protein sequence ID" value="PRB91654.1"/>
    <property type="molecule type" value="Genomic_DNA"/>
</dbReference>
<dbReference type="PANTHER" id="PTHR36444">
    <property type="entry name" value="TRANSCRIPTIONAL REGULATOR PROTEIN YOBU-RELATED"/>
    <property type="match status" value="1"/>
</dbReference>
<dbReference type="Gene3D" id="3.20.80.10">
    <property type="entry name" value="Regulatory factor, effector binding domain"/>
    <property type="match status" value="1"/>
</dbReference>
<gene>
    <name evidence="2" type="ORF">CQ022_06515</name>
    <name evidence="3" type="ORF">CQ033_00185</name>
</gene>
<organism evidence="2 5">
    <name type="scientific">Chryseobacterium culicis</name>
    <dbReference type="NCBI Taxonomy" id="680127"/>
    <lineage>
        <taxon>Bacteria</taxon>
        <taxon>Pseudomonadati</taxon>
        <taxon>Bacteroidota</taxon>
        <taxon>Flavobacteriia</taxon>
        <taxon>Flavobacteriales</taxon>
        <taxon>Weeksellaceae</taxon>
        <taxon>Chryseobacterium group</taxon>
        <taxon>Chryseobacterium</taxon>
    </lineage>
</organism>
<reference evidence="4 5" key="1">
    <citation type="submission" date="2017-09" db="EMBL/GenBank/DDBJ databases">
        <title>Genomic, metabolic, and phenotypic characteristics of bacterial isolates from the natural microbiome of the model nematode Caenorhabditis elegans.</title>
        <authorList>
            <person name="Zimmermann J."/>
            <person name="Obeng N."/>
            <person name="Yang W."/>
            <person name="Obeng O."/>
            <person name="Kissoyan K."/>
            <person name="Pees B."/>
            <person name="Dirksen P."/>
            <person name="Hoppner M."/>
            <person name="Franke A."/>
            <person name="Rosenstiel P."/>
            <person name="Leippe M."/>
            <person name="Dierking K."/>
            <person name="Kaleta C."/>
            <person name="Schulenburg H."/>
        </authorList>
    </citation>
    <scope>NUCLEOTIDE SEQUENCE [LARGE SCALE GENOMIC DNA]</scope>
    <source>
        <strain evidence="2 5">MYb25</strain>
        <strain evidence="3 4">MYb44</strain>
    </source>
</reference>
<dbReference type="InterPro" id="IPR029441">
    <property type="entry name" value="Cass2"/>
</dbReference>
<dbReference type="PANTHER" id="PTHR36444:SF2">
    <property type="entry name" value="TRANSCRIPTIONAL REGULATOR PROTEIN YOBU-RELATED"/>
    <property type="match status" value="1"/>
</dbReference>
<dbReference type="SMART" id="SM00871">
    <property type="entry name" value="AraC_E_bind"/>
    <property type="match status" value="1"/>
</dbReference>
<dbReference type="AlphaFoldDB" id="A0A2S9CZL7"/>
<evidence type="ECO:0000259" key="1">
    <source>
        <dbReference type="SMART" id="SM00871"/>
    </source>
</evidence>
<dbReference type="Proteomes" id="UP000238325">
    <property type="component" value="Unassembled WGS sequence"/>
</dbReference>
<evidence type="ECO:0000313" key="4">
    <source>
        <dbReference type="Proteomes" id="UP000238325"/>
    </source>
</evidence>
<dbReference type="Pfam" id="PF14526">
    <property type="entry name" value="Cass2"/>
    <property type="match status" value="1"/>
</dbReference>
<feature type="domain" description="AraC effector-binding" evidence="1">
    <location>
        <begin position="1"/>
        <end position="152"/>
    </location>
</feature>
<dbReference type="SUPFAM" id="SSF55136">
    <property type="entry name" value="Probable bacterial effector-binding domain"/>
    <property type="match status" value="1"/>
</dbReference>
<dbReference type="InterPro" id="IPR011256">
    <property type="entry name" value="Reg_factor_effector_dom_sf"/>
</dbReference>
<proteinExistence type="predicted"/>
<protein>
    <submittedName>
        <fullName evidence="2">AraC family transcriptional regulator</fullName>
    </submittedName>
</protein>
<accession>A0A2S9CZL7</accession>
<evidence type="ECO:0000313" key="5">
    <source>
        <dbReference type="Proteomes" id="UP000238534"/>
    </source>
</evidence>
<comment type="caution">
    <text evidence="2">The sequence shown here is derived from an EMBL/GenBank/DDBJ whole genome shotgun (WGS) entry which is preliminary data.</text>
</comment>
<keyword evidence="4" id="KW-1185">Reference proteome</keyword>
<evidence type="ECO:0000313" key="3">
    <source>
        <dbReference type="EMBL" id="PRB91654.1"/>
    </source>
</evidence>
<dbReference type="EMBL" id="PCPP01000001">
    <property type="protein sequence ID" value="PRB85901.1"/>
    <property type="molecule type" value="Genomic_DNA"/>
</dbReference>
<evidence type="ECO:0000313" key="2">
    <source>
        <dbReference type="EMBL" id="PRB85901.1"/>
    </source>
</evidence>